<dbReference type="SUPFAM" id="SSF46894">
    <property type="entry name" value="C-terminal effector domain of the bipartite response regulators"/>
    <property type="match status" value="1"/>
</dbReference>
<dbReference type="SMART" id="SM00448">
    <property type="entry name" value="REC"/>
    <property type="match status" value="1"/>
</dbReference>
<dbReference type="Pfam" id="PF00196">
    <property type="entry name" value="GerE"/>
    <property type="match status" value="1"/>
</dbReference>
<dbReference type="GO" id="GO:0006355">
    <property type="term" value="P:regulation of DNA-templated transcription"/>
    <property type="evidence" value="ECO:0007669"/>
    <property type="project" value="InterPro"/>
</dbReference>
<accession>A0A542E2I7</accession>
<dbReference type="InterPro" id="IPR016032">
    <property type="entry name" value="Sig_transdc_resp-reg_C-effctor"/>
</dbReference>
<dbReference type="InterPro" id="IPR039420">
    <property type="entry name" value="WalR-like"/>
</dbReference>
<dbReference type="AlphaFoldDB" id="A0A542E2I7"/>
<keyword evidence="2" id="KW-0238">DNA-binding</keyword>
<dbReference type="PROSITE" id="PS50110">
    <property type="entry name" value="RESPONSE_REGULATORY"/>
    <property type="match status" value="1"/>
</dbReference>
<dbReference type="PANTHER" id="PTHR43214:SF43">
    <property type="entry name" value="TWO-COMPONENT RESPONSE REGULATOR"/>
    <property type="match status" value="1"/>
</dbReference>
<dbReference type="GO" id="GO:0000160">
    <property type="term" value="P:phosphorelay signal transduction system"/>
    <property type="evidence" value="ECO:0007669"/>
    <property type="project" value="InterPro"/>
</dbReference>
<proteinExistence type="predicted"/>
<dbReference type="Pfam" id="PF00072">
    <property type="entry name" value="Response_reg"/>
    <property type="match status" value="1"/>
</dbReference>
<feature type="modified residue" description="4-aspartylphosphate" evidence="3">
    <location>
        <position position="69"/>
    </location>
</feature>
<dbReference type="PROSITE" id="PS50043">
    <property type="entry name" value="HTH_LUXR_2"/>
    <property type="match status" value="1"/>
</dbReference>
<dbReference type="InterPro" id="IPR011006">
    <property type="entry name" value="CheY-like_superfamily"/>
</dbReference>
<keyword evidence="7" id="KW-1185">Reference proteome</keyword>
<dbReference type="Proteomes" id="UP000317893">
    <property type="component" value="Unassembled WGS sequence"/>
</dbReference>
<dbReference type="GO" id="GO:0003677">
    <property type="term" value="F:DNA binding"/>
    <property type="evidence" value="ECO:0007669"/>
    <property type="project" value="UniProtKB-KW"/>
</dbReference>
<evidence type="ECO:0000256" key="3">
    <source>
        <dbReference type="PROSITE-ProRule" id="PRU00169"/>
    </source>
</evidence>
<dbReference type="EMBL" id="VFMN01000001">
    <property type="protein sequence ID" value="TQJ09552.1"/>
    <property type="molecule type" value="Genomic_DNA"/>
</dbReference>
<keyword evidence="1 3" id="KW-0597">Phosphoprotein</keyword>
<dbReference type="InterPro" id="IPR058245">
    <property type="entry name" value="NreC/VraR/RcsB-like_REC"/>
</dbReference>
<evidence type="ECO:0000259" key="4">
    <source>
        <dbReference type="PROSITE" id="PS50043"/>
    </source>
</evidence>
<reference evidence="6 7" key="1">
    <citation type="submission" date="2019-06" db="EMBL/GenBank/DDBJ databases">
        <title>Sequencing the genomes of 1000 actinobacteria strains.</title>
        <authorList>
            <person name="Klenk H.-P."/>
        </authorList>
    </citation>
    <scope>NUCLEOTIDE SEQUENCE [LARGE SCALE GENOMIC DNA]</scope>
    <source>
        <strain evidence="6 7">DSM 18607</strain>
    </source>
</reference>
<evidence type="ECO:0000256" key="2">
    <source>
        <dbReference type="ARBA" id="ARBA00023125"/>
    </source>
</evidence>
<feature type="domain" description="HTH luxR-type" evidence="4">
    <location>
        <begin position="153"/>
        <end position="218"/>
    </location>
</feature>
<dbReference type="InterPro" id="IPR000792">
    <property type="entry name" value="Tscrpt_reg_LuxR_C"/>
</dbReference>
<comment type="caution">
    <text evidence="6">The sequence shown here is derived from an EMBL/GenBank/DDBJ whole genome shotgun (WGS) entry which is preliminary data.</text>
</comment>
<evidence type="ECO:0000313" key="6">
    <source>
        <dbReference type="EMBL" id="TQJ09552.1"/>
    </source>
</evidence>
<dbReference type="Gene3D" id="3.40.50.2300">
    <property type="match status" value="1"/>
</dbReference>
<dbReference type="PRINTS" id="PR00038">
    <property type="entry name" value="HTHLUXR"/>
</dbReference>
<organism evidence="6 7">
    <name type="scientific">Lapillicoccus jejuensis</name>
    <dbReference type="NCBI Taxonomy" id="402171"/>
    <lineage>
        <taxon>Bacteria</taxon>
        <taxon>Bacillati</taxon>
        <taxon>Actinomycetota</taxon>
        <taxon>Actinomycetes</taxon>
        <taxon>Micrococcales</taxon>
        <taxon>Intrasporangiaceae</taxon>
        <taxon>Lapillicoccus</taxon>
    </lineage>
</organism>
<dbReference type="PANTHER" id="PTHR43214">
    <property type="entry name" value="TWO-COMPONENT RESPONSE REGULATOR"/>
    <property type="match status" value="1"/>
</dbReference>
<feature type="domain" description="Response regulatory" evidence="5">
    <location>
        <begin position="18"/>
        <end position="134"/>
    </location>
</feature>
<name>A0A542E2I7_9MICO</name>
<gene>
    <name evidence="6" type="ORF">FB458_2664</name>
</gene>
<sequence>MMSASPTDRQAVASARLRVMLVDDHELVRQGINFLLTSDGTIDVVAEGSSLSEGMTLVRSTPVDVLVVDVSLGDGSGLDLVRQAREQRPRLGIVVLTMHDDDHTLLEALDAGASALVLKSGSADEVISAVKHAATAPDSFTAAGLAAAVRRRDNPDTPRLTVRETEVLQRLAAGDSVAAVAKQLYMSESTVKTHIAKLYDKLGANNRASAVMAAIRSGLIKS</sequence>
<evidence type="ECO:0000256" key="1">
    <source>
        <dbReference type="ARBA" id="ARBA00022553"/>
    </source>
</evidence>
<dbReference type="SMART" id="SM00421">
    <property type="entry name" value="HTH_LUXR"/>
    <property type="match status" value="1"/>
</dbReference>
<dbReference type="InterPro" id="IPR001789">
    <property type="entry name" value="Sig_transdc_resp-reg_receiver"/>
</dbReference>
<dbReference type="SUPFAM" id="SSF52172">
    <property type="entry name" value="CheY-like"/>
    <property type="match status" value="1"/>
</dbReference>
<evidence type="ECO:0000313" key="7">
    <source>
        <dbReference type="Proteomes" id="UP000317893"/>
    </source>
</evidence>
<dbReference type="CDD" id="cd06170">
    <property type="entry name" value="LuxR_C_like"/>
    <property type="match status" value="1"/>
</dbReference>
<evidence type="ECO:0000259" key="5">
    <source>
        <dbReference type="PROSITE" id="PS50110"/>
    </source>
</evidence>
<protein>
    <submittedName>
        <fullName evidence="6">LuxR family two component transcriptional regulator</fullName>
    </submittedName>
</protein>
<dbReference type="CDD" id="cd17535">
    <property type="entry name" value="REC_NarL-like"/>
    <property type="match status" value="1"/>
</dbReference>